<gene>
    <name evidence="1" type="ORF">LAESUDRAFT_607097</name>
</gene>
<feature type="non-terminal residue" evidence="1">
    <location>
        <position position="107"/>
    </location>
</feature>
<dbReference type="Proteomes" id="UP000076871">
    <property type="component" value="Unassembled WGS sequence"/>
</dbReference>
<dbReference type="InParanoid" id="A0A165DS25"/>
<evidence type="ECO:0000313" key="2">
    <source>
        <dbReference type="Proteomes" id="UP000076871"/>
    </source>
</evidence>
<evidence type="ECO:0000313" key="1">
    <source>
        <dbReference type="EMBL" id="KZT05514.1"/>
    </source>
</evidence>
<reference evidence="1 2" key="1">
    <citation type="journal article" date="2016" name="Mol. Biol. Evol.">
        <title>Comparative Genomics of Early-Diverging Mushroom-Forming Fungi Provides Insights into the Origins of Lignocellulose Decay Capabilities.</title>
        <authorList>
            <person name="Nagy L.G."/>
            <person name="Riley R."/>
            <person name="Tritt A."/>
            <person name="Adam C."/>
            <person name="Daum C."/>
            <person name="Floudas D."/>
            <person name="Sun H."/>
            <person name="Yadav J.S."/>
            <person name="Pangilinan J."/>
            <person name="Larsson K.H."/>
            <person name="Matsuura K."/>
            <person name="Barry K."/>
            <person name="Labutti K."/>
            <person name="Kuo R."/>
            <person name="Ohm R.A."/>
            <person name="Bhattacharya S.S."/>
            <person name="Shirouzu T."/>
            <person name="Yoshinaga Y."/>
            <person name="Martin F.M."/>
            <person name="Grigoriev I.V."/>
            <person name="Hibbett D.S."/>
        </authorList>
    </citation>
    <scope>NUCLEOTIDE SEQUENCE [LARGE SCALE GENOMIC DNA]</scope>
    <source>
        <strain evidence="1 2">93-53</strain>
    </source>
</reference>
<dbReference type="EMBL" id="KV427629">
    <property type="protein sequence ID" value="KZT05514.1"/>
    <property type="molecule type" value="Genomic_DNA"/>
</dbReference>
<organism evidence="1 2">
    <name type="scientific">Laetiporus sulphureus 93-53</name>
    <dbReference type="NCBI Taxonomy" id="1314785"/>
    <lineage>
        <taxon>Eukaryota</taxon>
        <taxon>Fungi</taxon>
        <taxon>Dikarya</taxon>
        <taxon>Basidiomycota</taxon>
        <taxon>Agaricomycotina</taxon>
        <taxon>Agaricomycetes</taxon>
        <taxon>Polyporales</taxon>
        <taxon>Laetiporus</taxon>
    </lineage>
</organism>
<dbReference type="RefSeq" id="XP_040763254.1">
    <property type="nucleotide sequence ID" value="XM_040903127.1"/>
</dbReference>
<protein>
    <recommendedName>
        <fullName evidence="3">F-box domain-containing protein</fullName>
    </recommendedName>
</protein>
<dbReference type="AlphaFoldDB" id="A0A165DS25"/>
<dbReference type="OrthoDB" id="2835132at2759"/>
<name>A0A165DS25_9APHY</name>
<evidence type="ECO:0008006" key="3">
    <source>
        <dbReference type="Google" id="ProtNLM"/>
    </source>
</evidence>
<feature type="non-terminal residue" evidence="1">
    <location>
        <position position="1"/>
    </location>
</feature>
<proteinExistence type="predicted"/>
<dbReference type="GeneID" id="63820158"/>
<keyword evidence="2" id="KW-1185">Reference proteome</keyword>
<accession>A0A165DS25</accession>
<sequence>TLPQLPIEVWENVVNHPWDDQRALKRCGLVCRAWYPPRRFHLHRRITIWSAKGVKAYATVLKQTPELSKWAHDMTIRGNRLVAYLSALSTAAILLAPKLPRLEQLTI</sequence>